<feature type="transmembrane region" description="Helical" evidence="1">
    <location>
        <begin position="6"/>
        <end position="25"/>
    </location>
</feature>
<name>A0A6N2YJI1_9FIRM</name>
<keyword evidence="1" id="KW-1133">Transmembrane helix</keyword>
<evidence type="ECO:0000256" key="1">
    <source>
        <dbReference type="SAM" id="Phobius"/>
    </source>
</evidence>
<gene>
    <name evidence="2" type="ORF">VRLFYP33_00258</name>
</gene>
<reference evidence="2" key="1">
    <citation type="submission" date="2019-11" db="EMBL/GenBank/DDBJ databases">
        <authorList>
            <person name="Feng L."/>
        </authorList>
    </citation>
    <scope>NUCLEOTIDE SEQUENCE</scope>
    <source>
        <strain evidence="2">VrattiLFYP33</strain>
    </source>
</reference>
<proteinExistence type="predicted"/>
<organism evidence="2">
    <name type="scientific">Veillonella ratti</name>
    <dbReference type="NCBI Taxonomy" id="103892"/>
    <lineage>
        <taxon>Bacteria</taxon>
        <taxon>Bacillati</taxon>
        <taxon>Bacillota</taxon>
        <taxon>Negativicutes</taxon>
        <taxon>Veillonellales</taxon>
        <taxon>Veillonellaceae</taxon>
        <taxon>Veillonella</taxon>
    </lineage>
</organism>
<evidence type="ECO:0000313" key="2">
    <source>
        <dbReference type="EMBL" id="VYT66403.1"/>
    </source>
</evidence>
<keyword evidence="1" id="KW-0472">Membrane</keyword>
<sequence length="48" mass="5677">MLACYGFFTLFGLLYFNSGIGYNILTQYALLRDIFRNFLYALYMLTDD</sequence>
<keyword evidence="1" id="KW-0812">Transmembrane</keyword>
<dbReference type="EMBL" id="CACRUX010000002">
    <property type="protein sequence ID" value="VYT66403.1"/>
    <property type="molecule type" value="Genomic_DNA"/>
</dbReference>
<accession>A0A6N2YJI1</accession>
<dbReference type="AlphaFoldDB" id="A0A6N2YJI1"/>
<protein>
    <submittedName>
        <fullName evidence="2">Uncharacterized protein</fullName>
    </submittedName>
</protein>